<keyword evidence="3" id="KW-1185">Reference proteome</keyword>
<organism evidence="3 4">
    <name type="scientific">Heligmosomoides polygyrus</name>
    <name type="common">Parasitic roundworm</name>
    <dbReference type="NCBI Taxonomy" id="6339"/>
    <lineage>
        <taxon>Eukaryota</taxon>
        <taxon>Metazoa</taxon>
        <taxon>Ecdysozoa</taxon>
        <taxon>Nematoda</taxon>
        <taxon>Chromadorea</taxon>
        <taxon>Rhabditida</taxon>
        <taxon>Rhabditina</taxon>
        <taxon>Rhabditomorpha</taxon>
        <taxon>Strongyloidea</taxon>
        <taxon>Heligmosomidae</taxon>
        <taxon>Heligmosomoides</taxon>
    </lineage>
</organism>
<dbReference type="WBParaSite" id="HPBE_0000104501-mRNA-1">
    <property type="protein sequence ID" value="HPBE_0000104501-mRNA-1"/>
    <property type="gene ID" value="HPBE_0000104501"/>
</dbReference>
<dbReference type="EMBL" id="UZAH01000997">
    <property type="protein sequence ID" value="VDO19428.1"/>
    <property type="molecule type" value="Genomic_DNA"/>
</dbReference>
<protein>
    <submittedName>
        <fullName evidence="2 4">Uncharacterized protein</fullName>
    </submittedName>
</protein>
<sequence>MLMVRPLLICHSESSLSECQQHGFRKSQLSSSARAAESMDVKGSEWKTNGDDKRIGSDLAARRGRGDRHYATASTTCPIMGPPHAKRPKKSHRYAAFRGPTRDRRLFLHSTRPQHDDSSLTEQRAPARPPLLRSVIPTGRGAGIFKCRGGSAGRSA</sequence>
<gene>
    <name evidence="2" type="ORF">HPBE_LOCUS1046</name>
</gene>
<dbReference type="Proteomes" id="UP000050761">
    <property type="component" value="Unassembled WGS sequence"/>
</dbReference>
<feature type="region of interest" description="Disordered" evidence="1">
    <location>
        <begin position="110"/>
        <end position="156"/>
    </location>
</feature>
<accession>A0A3P7WP38</accession>
<name>A0A183F4F3_HELPZ</name>
<reference evidence="2 3" key="1">
    <citation type="submission" date="2018-11" db="EMBL/GenBank/DDBJ databases">
        <authorList>
            <consortium name="Pathogen Informatics"/>
        </authorList>
    </citation>
    <scope>NUCLEOTIDE SEQUENCE [LARGE SCALE GENOMIC DNA]</scope>
</reference>
<accession>A0A183F4F3</accession>
<feature type="compositionally biased region" description="Basic and acidic residues" evidence="1">
    <location>
        <begin position="37"/>
        <end position="56"/>
    </location>
</feature>
<dbReference type="AlphaFoldDB" id="A0A183F4F3"/>
<proteinExistence type="predicted"/>
<feature type="region of interest" description="Disordered" evidence="1">
    <location>
        <begin position="26"/>
        <end position="92"/>
    </location>
</feature>
<evidence type="ECO:0000313" key="2">
    <source>
        <dbReference type="EMBL" id="VDO19428.1"/>
    </source>
</evidence>
<evidence type="ECO:0000313" key="3">
    <source>
        <dbReference type="Proteomes" id="UP000050761"/>
    </source>
</evidence>
<evidence type="ECO:0000256" key="1">
    <source>
        <dbReference type="SAM" id="MobiDB-lite"/>
    </source>
</evidence>
<reference evidence="4" key="2">
    <citation type="submission" date="2019-09" db="UniProtKB">
        <authorList>
            <consortium name="WormBaseParasite"/>
        </authorList>
    </citation>
    <scope>IDENTIFICATION</scope>
</reference>
<evidence type="ECO:0000313" key="4">
    <source>
        <dbReference type="WBParaSite" id="HPBE_0000104501-mRNA-1"/>
    </source>
</evidence>